<sequence>MCAHFLFGGGTEEVSKQLRNYNEDRQFISMLGTKARERIRGADTPVDVAIIEEGKAPEEEPAPPPEPPKPVAENKPEPPKPEPPKPQDPKKPDQAKPEVKVVVKDDDPLKKLDEPPPQADKRIAVRQHAEKKQEDNPNARFIADEANHVDEEKVATQTSHDEDDPNPTPGAHKPGGPKENVGDSERTKIADSDEHKGEKDKAPGERGTEFDVQKDNKPIERPQSQVAINQPANSAQTPKSGGDGREAQASAQKDPPPQLVPGTPPPPSSEVIAGGQTGWSFNPVRPGAPASSSNPVAGTTNQNKPVTPQVAGKTKWLGLGGQPGPGQVNLNLNQTGVVAVVGSDQLRKEREADGERRKSEHRGSWTASNFERWRNAIENYVSSVKPGNQTALNTAAVPFATYLNTIHNRIHPLFAESYLDSLDNLPKNHPMNDPKLITKIEIVVSPKEGRIVKMGVVKTSGITAFDIAALDSVHRAQPFGPAPGAIVSADGNVYLHWEFHRDAVFACSTMHAFPFMLNTPAKQPGPDPQPPAPGPRPPSNERGAPPPVNLHEMREGRRPERERGNG</sequence>
<feature type="region of interest" description="Disordered" evidence="1">
    <location>
        <begin position="39"/>
        <end position="309"/>
    </location>
</feature>
<protein>
    <submittedName>
        <fullName evidence="2">TolA protein</fullName>
    </submittedName>
</protein>
<dbReference type="InterPro" id="IPR051425">
    <property type="entry name" value="Formin_Homology"/>
</dbReference>
<feature type="compositionally biased region" description="Basic and acidic residues" evidence="1">
    <location>
        <begin position="72"/>
        <end position="154"/>
    </location>
</feature>
<feature type="compositionally biased region" description="Basic and acidic residues" evidence="1">
    <location>
        <begin position="180"/>
        <end position="220"/>
    </location>
</feature>
<feature type="compositionally biased region" description="Polar residues" evidence="1">
    <location>
        <begin position="290"/>
        <end position="306"/>
    </location>
</feature>
<accession>A0A0K1PWU0</accession>
<feature type="compositionally biased region" description="Pro residues" evidence="1">
    <location>
        <begin position="254"/>
        <end position="268"/>
    </location>
</feature>
<organism evidence="2 3">
    <name type="scientific">Labilithrix luteola</name>
    <dbReference type="NCBI Taxonomy" id="1391654"/>
    <lineage>
        <taxon>Bacteria</taxon>
        <taxon>Pseudomonadati</taxon>
        <taxon>Myxococcota</taxon>
        <taxon>Polyangia</taxon>
        <taxon>Polyangiales</taxon>
        <taxon>Labilitrichaceae</taxon>
        <taxon>Labilithrix</taxon>
    </lineage>
</organism>
<name>A0A0K1PWU0_9BACT</name>
<feature type="region of interest" description="Disordered" evidence="1">
    <location>
        <begin position="518"/>
        <end position="566"/>
    </location>
</feature>
<dbReference type="PATRIC" id="fig|1391654.3.peg.4713"/>
<dbReference type="EMBL" id="CP012333">
    <property type="protein sequence ID" value="AKU97982.1"/>
    <property type="molecule type" value="Genomic_DNA"/>
</dbReference>
<feature type="compositionally biased region" description="Pro residues" evidence="1">
    <location>
        <begin position="523"/>
        <end position="548"/>
    </location>
</feature>
<keyword evidence="3" id="KW-1185">Reference proteome</keyword>
<dbReference type="Gene3D" id="3.30.1150.10">
    <property type="match status" value="1"/>
</dbReference>
<dbReference type="STRING" id="1391654.AKJ09_04646"/>
<feature type="compositionally biased region" description="Basic and acidic residues" evidence="1">
    <location>
        <begin position="551"/>
        <end position="566"/>
    </location>
</feature>
<dbReference type="AlphaFoldDB" id="A0A0K1PWU0"/>
<dbReference type="Proteomes" id="UP000064967">
    <property type="component" value="Chromosome"/>
</dbReference>
<evidence type="ECO:0000313" key="3">
    <source>
        <dbReference type="Proteomes" id="UP000064967"/>
    </source>
</evidence>
<reference evidence="2 3" key="1">
    <citation type="submission" date="2015-08" db="EMBL/GenBank/DDBJ databases">
        <authorList>
            <person name="Babu N.S."/>
            <person name="Beckwith C.J."/>
            <person name="Beseler K.G."/>
            <person name="Brison A."/>
            <person name="Carone J.V."/>
            <person name="Caskin T.P."/>
            <person name="Diamond M."/>
            <person name="Durham M.E."/>
            <person name="Foxe J.M."/>
            <person name="Go M."/>
            <person name="Henderson B.A."/>
            <person name="Jones I.B."/>
            <person name="McGettigan J.A."/>
            <person name="Micheletti S.J."/>
            <person name="Nasrallah M.E."/>
            <person name="Ortiz D."/>
            <person name="Piller C.R."/>
            <person name="Privatt S.R."/>
            <person name="Schneider S.L."/>
            <person name="Sharp S."/>
            <person name="Smith T.C."/>
            <person name="Stanton J.D."/>
            <person name="Ullery H.E."/>
            <person name="Wilson R.J."/>
            <person name="Serrano M.G."/>
            <person name="Buck G."/>
            <person name="Lee V."/>
            <person name="Wang Y."/>
            <person name="Carvalho R."/>
            <person name="Voegtly L."/>
            <person name="Shi R."/>
            <person name="Duckworth R."/>
            <person name="Johnson A."/>
            <person name="Loviza R."/>
            <person name="Walstead R."/>
            <person name="Shah Z."/>
            <person name="Kiflezghi M."/>
            <person name="Wade K."/>
            <person name="Ball S.L."/>
            <person name="Bradley K.W."/>
            <person name="Asai D.J."/>
            <person name="Bowman C.A."/>
            <person name="Russell D.A."/>
            <person name="Pope W.H."/>
            <person name="Jacobs-Sera D."/>
            <person name="Hendrix R.W."/>
            <person name="Hatfull G.F."/>
        </authorList>
    </citation>
    <scope>NUCLEOTIDE SEQUENCE [LARGE SCALE GENOMIC DNA]</scope>
    <source>
        <strain evidence="2 3">DSM 27648</strain>
    </source>
</reference>
<dbReference type="PANTHER" id="PTHR45725:SF1">
    <property type="entry name" value="DISHEVELLED ASSOCIATED ACTIVATOR OF MORPHOGENESIS, ISOFORM D"/>
    <property type="match status" value="1"/>
</dbReference>
<dbReference type="PANTHER" id="PTHR45725">
    <property type="entry name" value="FORMIN HOMOLOGY 2 FAMILY MEMBER"/>
    <property type="match status" value="1"/>
</dbReference>
<evidence type="ECO:0000313" key="2">
    <source>
        <dbReference type="EMBL" id="AKU97982.1"/>
    </source>
</evidence>
<dbReference type="KEGG" id="llu:AKJ09_04646"/>
<proteinExistence type="predicted"/>
<evidence type="ECO:0000256" key="1">
    <source>
        <dbReference type="SAM" id="MobiDB-lite"/>
    </source>
</evidence>
<feature type="compositionally biased region" description="Polar residues" evidence="1">
    <location>
        <begin position="222"/>
        <end position="239"/>
    </location>
</feature>
<gene>
    <name evidence="2" type="ORF">AKJ09_04646</name>
</gene>